<sequence>MGYIVLNRTLLVLRMAFNIDEEMNNFPCSFNLQTGRKISRERFCHARDKEIKELELKGSTIEEKIVSVDLSSLQLYGSLLEEKIRGLNLLTWLLHKLKHVKEAEILNTKVLQKTGNNNLTALGNRVFILFDQGDTIAVIKHCEELLQLTEKAEIFEQIKYNALAEQAYSFSKLGGIENYKLSIQLYTECISKYPENYLWKYGLGMIYRRVTNYDLQFSNKEKLNVADITVKCQDLLDEVARNGDDRLRGLAYAQLAQLLHQDVSACASEITKLVNEALKYGSNSSTVLTYCGMSVKKINTDQAIELLRDSLQIKEIAMTYHHLGLSLLIKSESIKNNVNSPTESVNHDNKLNCKGTSKLFGSLCRVESLKEFVQSPCTTLDKENALVREAIQCFEKSLEVSHGENIPAKFDLAETHFKLNEFDTALKHYNIITRMLSSDYLVRKISAHEGAGRCLKELSKRPDFDKSDKLKNLAEEEFKKALSLAADLASKDPEYAGCETKVWQAFTSLMDDAEELSSPDEKQKSKLKYLELAKNKDFERTIKELLKIGLLQDFEMLRKGLDRLLEKGDYESALTFLSMASTRSVFTTNVSWSSEEFEALRSRTYILTAWDRLQKGSADSRRVFQQVFQLKYKQCIGMLSNSEEEDDQSDDQTSISDVLIVNDDSADSEDGPDVTTSMAVTLRQVFKILFGLEVTRNLERANNEHMKLELQLQEMKRYNVVVLLLGNNDAPDYNEMMKAVHAVRISRVLALSTRPLENVPLCLRGYQCIDLTKTEWKLTNQSPVSCEEDVCGPSEKDSRTEMIMKCFNGINEEVIKLFCLLVNEDFARYKPSFQTTEERM</sequence>
<dbReference type="Gene3D" id="1.25.40.10">
    <property type="entry name" value="Tetratricopeptide repeat domain"/>
    <property type="match status" value="2"/>
</dbReference>
<evidence type="ECO:0000313" key="2">
    <source>
        <dbReference type="Proteomes" id="UP000076420"/>
    </source>
</evidence>
<proteinExistence type="predicted"/>
<dbReference type="KEGG" id="bgt:106053198"/>
<dbReference type="VEuPathDB" id="VectorBase:BGLAX_045983"/>
<name>A0A2C9LA76_BIOGL</name>
<protein>
    <submittedName>
        <fullName evidence="1">Uncharacterized protein</fullName>
    </submittedName>
</protein>
<reference evidence="1" key="1">
    <citation type="submission" date="2020-05" db="UniProtKB">
        <authorList>
            <consortium name="EnsemblMetazoa"/>
        </authorList>
    </citation>
    <scope>IDENTIFICATION</scope>
    <source>
        <strain evidence="1">BB02</strain>
    </source>
</reference>
<evidence type="ECO:0000313" key="1">
    <source>
        <dbReference type="EnsemblMetazoa" id="BGLB028883-PB"/>
    </source>
</evidence>
<dbReference type="VEuPathDB" id="VectorBase:BGLB028883"/>
<dbReference type="OrthoDB" id="6078234at2759"/>
<dbReference type="SUPFAM" id="SSF48452">
    <property type="entry name" value="TPR-like"/>
    <property type="match status" value="1"/>
</dbReference>
<accession>A0A2C9LA76</accession>
<dbReference type="Proteomes" id="UP000076420">
    <property type="component" value="Unassembled WGS sequence"/>
</dbReference>
<gene>
    <name evidence="1" type="primary">106053198</name>
</gene>
<dbReference type="STRING" id="6526.A0A2C9LA76"/>
<dbReference type="AlphaFoldDB" id="A0A2C9LA76"/>
<dbReference type="EnsemblMetazoa" id="BGLB028883-RB">
    <property type="protein sequence ID" value="BGLB028883-PB"/>
    <property type="gene ID" value="BGLB028883"/>
</dbReference>
<dbReference type="InterPro" id="IPR011990">
    <property type="entry name" value="TPR-like_helical_dom_sf"/>
</dbReference>
<organism evidence="1 2">
    <name type="scientific">Biomphalaria glabrata</name>
    <name type="common">Bloodfluke planorb</name>
    <name type="synonym">Freshwater snail</name>
    <dbReference type="NCBI Taxonomy" id="6526"/>
    <lineage>
        <taxon>Eukaryota</taxon>
        <taxon>Metazoa</taxon>
        <taxon>Spiralia</taxon>
        <taxon>Lophotrochozoa</taxon>
        <taxon>Mollusca</taxon>
        <taxon>Gastropoda</taxon>
        <taxon>Heterobranchia</taxon>
        <taxon>Euthyneura</taxon>
        <taxon>Panpulmonata</taxon>
        <taxon>Hygrophila</taxon>
        <taxon>Lymnaeoidea</taxon>
        <taxon>Planorbidae</taxon>
        <taxon>Biomphalaria</taxon>
    </lineage>
</organism>